<accession>A0A103XY72</accession>
<keyword evidence="9 16" id="KW-1133">Transmembrane helix</keyword>
<dbReference type="GO" id="GO:0005524">
    <property type="term" value="F:ATP binding"/>
    <property type="evidence" value="ECO:0007669"/>
    <property type="project" value="UniProtKB-KW"/>
</dbReference>
<evidence type="ECO:0000256" key="5">
    <source>
        <dbReference type="ARBA" id="ARBA00022729"/>
    </source>
</evidence>
<evidence type="ECO:0000256" key="9">
    <source>
        <dbReference type="ARBA" id="ARBA00022989"/>
    </source>
</evidence>
<dbReference type="InterPro" id="IPR008271">
    <property type="entry name" value="Ser/Thr_kinase_AS"/>
</dbReference>
<keyword evidence="7 15" id="KW-0418">Kinase</keyword>
<evidence type="ECO:0000259" key="18">
    <source>
        <dbReference type="PROSITE" id="PS50927"/>
    </source>
</evidence>
<evidence type="ECO:0000256" key="8">
    <source>
        <dbReference type="ARBA" id="ARBA00022840"/>
    </source>
</evidence>
<dbReference type="InterPro" id="IPR003609">
    <property type="entry name" value="Pan_app"/>
</dbReference>
<dbReference type="SMART" id="SM00220">
    <property type="entry name" value="S_TKc"/>
    <property type="match status" value="1"/>
</dbReference>
<comment type="caution">
    <text evidence="20">The sequence shown here is derived from an EMBL/GenBank/DDBJ whole genome shotgun (WGS) entry which is preliminary data.</text>
</comment>
<dbReference type="PROSITE" id="PS50948">
    <property type="entry name" value="PAN"/>
    <property type="match status" value="1"/>
</dbReference>
<dbReference type="SMART" id="SM00108">
    <property type="entry name" value="B_lectin"/>
    <property type="match status" value="1"/>
</dbReference>
<evidence type="ECO:0000256" key="15">
    <source>
        <dbReference type="PIRNR" id="PIRNR000641"/>
    </source>
</evidence>
<dbReference type="InterPro" id="IPR001480">
    <property type="entry name" value="Bulb-type_lectin_dom"/>
</dbReference>
<dbReference type="SMART" id="SM00473">
    <property type="entry name" value="PAN_AP"/>
    <property type="match status" value="1"/>
</dbReference>
<dbReference type="InterPro" id="IPR036426">
    <property type="entry name" value="Bulb-type_lectin_dom_sf"/>
</dbReference>
<dbReference type="PANTHER" id="PTHR32444">
    <property type="entry name" value="BULB-TYPE LECTIN DOMAIN-CONTAINING PROTEIN"/>
    <property type="match status" value="1"/>
</dbReference>
<dbReference type="GO" id="GO:0048544">
    <property type="term" value="P:recognition of pollen"/>
    <property type="evidence" value="ECO:0007669"/>
    <property type="project" value="InterPro"/>
</dbReference>
<protein>
    <recommendedName>
        <fullName evidence="15">Receptor-like serine/threonine-protein kinase</fullName>
        <ecNumber evidence="15">2.7.11.1</ecNumber>
    </recommendedName>
</protein>
<evidence type="ECO:0000256" key="4">
    <source>
        <dbReference type="ARBA" id="ARBA00022692"/>
    </source>
</evidence>
<comment type="catalytic activity">
    <reaction evidence="14 15">
        <text>L-seryl-[protein] + ATP = O-phospho-L-seryl-[protein] + ADP + H(+)</text>
        <dbReference type="Rhea" id="RHEA:17989"/>
        <dbReference type="Rhea" id="RHEA-COMP:9863"/>
        <dbReference type="Rhea" id="RHEA-COMP:11604"/>
        <dbReference type="ChEBI" id="CHEBI:15378"/>
        <dbReference type="ChEBI" id="CHEBI:29999"/>
        <dbReference type="ChEBI" id="CHEBI:30616"/>
        <dbReference type="ChEBI" id="CHEBI:83421"/>
        <dbReference type="ChEBI" id="CHEBI:456216"/>
        <dbReference type="EC" id="2.7.11.1"/>
    </reaction>
</comment>
<sequence>MGSMAELLDRKRFFLSIIYLLLSIPIVSSWSDTVVSTVPLKDGDTIISSGGFFEMGFFSPRNSKNRYIGIWYKNIPTRTVAWVANREAPVTDKSGMLKMINSGVLTIVNGKNTIVWSSNTSRTTQNPIAQLLDSGNLVVRDKSDGKPDNFLWQSFDYPGDTLLPGMKIGKDLLSGKENYITSWKSADDPSSGDFTFGCDLHGYPHQVIKKGQIVQYRSEPWNGIDFGGISVLPQNAIYTFDMVFNEKEVFYKYKLINSSMISRLTMNQSGVAQRWVWADQVNDWIVYFSVPTPDGCDLVCGAYGSCNTNSFPKCGCLDKFVPKYQNEWNGANWSKGCVRSKPLDCKTDGFMKHTNVKLPDPRYSLFYGNLTLVQCQKLCLKNCSCMAYANILKKGGNGCLLWTGSHKKKRKMIPLIIGVVVGMSITLGLIFVLWRKWKKNSVPKGEGTRCNLFKRTRKDRCEEIVFNPSPFTIIDEQVGNDTDQLYTNESRKEDLELPLFNLSEIAKATHNFSFNNKLGEGGYGPVYKGVLQDGKEVAVKRLSETSNQGLDEFKNEVICISKLQHRNLVRLLGCCIQGNEKMLIYEYMPNKSLDYFIFDESRKKLLDWPERFNIINGIARGLQYLHEDSRLRIIHRDLKASNILLDFDMNPKISDFGMARSFAGNETQANTMKIVTGKKNRGFIHHDHHHNLLGHAWILYHEGRSMELIDTNLSDSCHLYEVLRSIELALLCVQRSPEDRPSMSSVVVMLSSEGELPQPKQPGFFYTEHIPKDDMSSSIHAPTSTTAMTITLVDGR</sequence>
<dbReference type="Gramene" id="KVH99128">
    <property type="protein sequence ID" value="KVH99128"/>
    <property type="gene ID" value="Ccrd_022664"/>
</dbReference>
<dbReference type="FunFam" id="2.90.10.10:FF:000004">
    <property type="entry name" value="G-type lectin S-receptor-like serine/threonine-protein kinase"/>
    <property type="match status" value="1"/>
</dbReference>
<dbReference type="Gene3D" id="2.90.10.10">
    <property type="entry name" value="Bulb-type lectin domain"/>
    <property type="match status" value="1"/>
</dbReference>
<feature type="domain" description="Bulb-type lectin" evidence="18">
    <location>
        <begin position="31"/>
        <end position="152"/>
    </location>
</feature>
<dbReference type="Gene3D" id="1.10.510.10">
    <property type="entry name" value="Transferase(Phosphotransferase) domain 1"/>
    <property type="match status" value="2"/>
</dbReference>
<evidence type="ECO:0000259" key="17">
    <source>
        <dbReference type="PROSITE" id="PS50011"/>
    </source>
</evidence>
<keyword evidence="6 15" id="KW-0547">Nucleotide-binding</keyword>
<dbReference type="PROSITE" id="PS00108">
    <property type="entry name" value="PROTEIN_KINASE_ST"/>
    <property type="match status" value="1"/>
</dbReference>
<feature type="transmembrane region" description="Helical" evidence="16">
    <location>
        <begin position="412"/>
        <end position="434"/>
    </location>
</feature>
<dbReference type="InterPro" id="IPR011009">
    <property type="entry name" value="Kinase-like_dom_sf"/>
</dbReference>
<evidence type="ECO:0000259" key="19">
    <source>
        <dbReference type="PROSITE" id="PS50948"/>
    </source>
</evidence>
<feature type="domain" description="Apple" evidence="19">
    <location>
        <begin position="345"/>
        <end position="426"/>
    </location>
</feature>
<dbReference type="FunFam" id="3.30.200.20:FF:000195">
    <property type="entry name" value="G-type lectin S-receptor-like serine/threonine-protein kinase"/>
    <property type="match status" value="1"/>
</dbReference>
<dbReference type="Proteomes" id="UP000243975">
    <property type="component" value="Unassembled WGS sequence"/>
</dbReference>
<dbReference type="GO" id="GO:0004674">
    <property type="term" value="F:protein serine/threonine kinase activity"/>
    <property type="evidence" value="ECO:0007669"/>
    <property type="project" value="UniProtKB-KW"/>
</dbReference>
<feature type="domain" description="Protein kinase" evidence="17">
    <location>
        <begin position="512"/>
        <end position="764"/>
    </location>
</feature>
<dbReference type="InterPro" id="IPR024171">
    <property type="entry name" value="SRK-like_kinase"/>
</dbReference>
<evidence type="ECO:0000256" key="10">
    <source>
        <dbReference type="ARBA" id="ARBA00023136"/>
    </source>
</evidence>
<dbReference type="Pfam" id="PF11883">
    <property type="entry name" value="DUF3403"/>
    <property type="match status" value="1"/>
</dbReference>
<evidence type="ECO:0000256" key="12">
    <source>
        <dbReference type="ARBA" id="ARBA00023180"/>
    </source>
</evidence>
<dbReference type="OMA" id="WHLYLNI"/>
<dbReference type="PROSITE" id="PS50927">
    <property type="entry name" value="BULB_LECTIN"/>
    <property type="match status" value="1"/>
</dbReference>
<dbReference type="Pfam" id="PF07714">
    <property type="entry name" value="PK_Tyr_Ser-Thr"/>
    <property type="match status" value="1"/>
</dbReference>
<dbReference type="EC" id="2.7.11.1" evidence="15"/>
<dbReference type="InterPro" id="IPR000858">
    <property type="entry name" value="S_locus_glycoprot_dom"/>
</dbReference>
<evidence type="ECO:0000256" key="6">
    <source>
        <dbReference type="ARBA" id="ARBA00022741"/>
    </source>
</evidence>
<dbReference type="PIRSF" id="PIRSF000641">
    <property type="entry name" value="SRK"/>
    <property type="match status" value="1"/>
</dbReference>
<keyword evidence="12" id="KW-0325">Glycoprotein</keyword>
<evidence type="ECO:0000256" key="16">
    <source>
        <dbReference type="SAM" id="Phobius"/>
    </source>
</evidence>
<keyword evidence="21" id="KW-1185">Reference proteome</keyword>
<dbReference type="Pfam" id="PF00954">
    <property type="entry name" value="S_locus_glycop"/>
    <property type="match status" value="1"/>
</dbReference>
<proteinExistence type="inferred from homology"/>
<keyword evidence="2 15" id="KW-0723">Serine/threonine-protein kinase</keyword>
<dbReference type="InterPro" id="IPR001245">
    <property type="entry name" value="Ser-Thr/Tyr_kinase_cat_dom"/>
</dbReference>
<evidence type="ECO:0000256" key="14">
    <source>
        <dbReference type="ARBA" id="ARBA00048679"/>
    </source>
</evidence>
<organism evidence="20 21">
    <name type="scientific">Cynara cardunculus var. scolymus</name>
    <name type="common">Globe artichoke</name>
    <name type="synonym">Cynara scolymus</name>
    <dbReference type="NCBI Taxonomy" id="59895"/>
    <lineage>
        <taxon>Eukaryota</taxon>
        <taxon>Viridiplantae</taxon>
        <taxon>Streptophyta</taxon>
        <taxon>Embryophyta</taxon>
        <taxon>Tracheophyta</taxon>
        <taxon>Spermatophyta</taxon>
        <taxon>Magnoliopsida</taxon>
        <taxon>eudicotyledons</taxon>
        <taxon>Gunneridae</taxon>
        <taxon>Pentapetalae</taxon>
        <taxon>asterids</taxon>
        <taxon>campanulids</taxon>
        <taxon>Asterales</taxon>
        <taxon>Asteraceae</taxon>
        <taxon>Carduoideae</taxon>
        <taxon>Cardueae</taxon>
        <taxon>Carduinae</taxon>
        <taxon>Cynara</taxon>
    </lineage>
</organism>
<dbReference type="InterPro" id="IPR000719">
    <property type="entry name" value="Prot_kinase_dom"/>
</dbReference>
<evidence type="ECO:0000256" key="13">
    <source>
        <dbReference type="ARBA" id="ARBA00047899"/>
    </source>
</evidence>
<dbReference type="Pfam" id="PF08276">
    <property type="entry name" value="PAN_2"/>
    <property type="match status" value="1"/>
</dbReference>
<dbReference type="SUPFAM" id="SSF51110">
    <property type="entry name" value="alpha-D-mannose-specific plant lectins"/>
    <property type="match status" value="1"/>
</dbReference>
<evidence type="ECO:0000313" key="21">
    <source>
        <dbReference type="Proteomes" id="UP000243975"/>
    </source>
</evidence>
<comment type="catalytic activity">
    <reaction evidence="13 15">
        <text>L-threonyl-[protein] + ATP = O-phospho-L-threonyl-[protein] + ADP + H(+)</text>
        <dbReference type="Rhea" id="RHEA:46608"/>
        <dbReference type="Rhea" id="RHEA-COMP:11060"/>
        <dbReference type="Rhea" id="RHEA-COMP:11605"/>
        <dbReference type="ChEBI" id="CHEBI:15378"/>
        <dbReference type="ChEBI" id="CHEBI:30013"/>
        <dbReference type="ChEBI" id="CHEBI:30616"/>
        <dbReference type="ChEBI" id="CHEBI:61977"/>
        <dbReference type="ChEBI" id="CHEBI:456216"/>
        <dbReference type="EC" id="2.7.11.1"/>
    </reaction>
</comment>
<dbReference type="GO" id="GO:0016020">
    <property type="term" value="C:membrane"/>
    <property type="evidence" value="ECO:0007669"/>
    <property type="project" value="UniProtKB-SubCell"/>
</dbReference>
<dbReference type="FunFam" id="1.10.510.10:FF:001019">
    <property type="entry name" value="G-type lectin S-receptor-like serine/threonine-protein kinase B120"/>
    <property type="match status" value="1"/>
</dbReference>
<comment type="similarity">
    <text evidence="15">Belongs to the protein kinase superfamily. Ser/Thr protein kinase family.</text>
</comment>
<dbReference type="CDD" id="cd01098">
    <property type="entry name" value="PAN_AP_plant"/>
    <property type="match status" value="1"/>
</dbReference>
<keyword evidence="8 15" id="KW-0067">ATP-binding</keyword>
<name>A0A103XY72_CYNCS</name>
<keyword evidence="3 15" id="KW-0808">Transferase</keyword>
<dbReference type="AlphaFoldDB" id="A0A103XY72"/>
<comment type="subcellular location">
    <subcellularLocation>
        <location evidence="1">Membrane</location>
        <topology evidence="1">Single-pass type I membrane protein</topology>
    </subcellularLocation>
</comment>
<dbReference type="Gene3D" id="3.30.200.20">
    <property type="entry name" value="Phosphorylase Kinase, domain 1"/>
    <property type="match status" value="1"/>
</dbReference>
<dbReference type="CDD" id="cd00028">
    <property type="entry name" value="B_lectin"/>
    <property type="match status" value="1"/>
</dbReference>
<dbReference type="PANTHER" id="PTHR32444:SF232">
    <property type="entry name" value="S-LOCUS GLYCOPROTEIN"/>
    <property type="match status" value="1"/>
</dbReference>
<keyword evidence="11" id="KW-1015">Disulfide bond</keyword>
<dbReference type="Pfam" id="PF01453">
    <property type="entry name" value="B_lectin"/>
    <property type="match status" value="1"/>
</dbReference>
<keyword evidence="4 16" id="KW-0812">Transmembrane</keyword>
<evidence type="ECO:0000313" key="20">
    <source>
        <dbReference type="EMBL" id="KVH99128.1"/>
    </source>
</evidence>
<evidence type="ECO:0000256" key="7">
    <source>
        <dbReference type="ARBA" id="ARBA00022777"/>
    </source>
</evidence>
<dbReference type="GO" id="GO:0106310">
    <property type="term" value="F:protein serine kinase activity"/>
    <property type="evidence" value="ECO:0007669"/>
    <property type="project" value="RHEA"/>
</dbReference>
<evidence type="ECO:0000256" key="3">
    <source>
        <dbReference type="ARBA" id="ARBA00022679"/>
    </source>
</evidence>
<evidence type="ECO:0000256" key="2">
    <source>
        <dbReference type="ARBA" id="ARBA00022527"/>
    </source>
</evidence>
<evidence type="ECO:0000256" key="11">
    <source>
        <dbReference type="ARBA" id="ARBA00023157"/>
    </source>
</evidence>
<dbReference type="SUPFAM" id="SSF56112">
    <property type="entry name" value="Protein kinase-like (PK-like)"/>
    <property type="match status" value="1"/>
</dbReference>
<gene>
    <name evidence="20" type="ORF">Ccrd_022664</name>
</gene>
<keyword evidence="10 16" id="KW-0472">Membrane</keyword>
<evidence type="ECO:0000256" key="1">
    <source>
        <dbReference type="ARBA" id="ARBA00004479"/>
    </source>
</evidence>
<dbReference type="PROSITE" id="PS50011">
    <property type="entry name" value="PROTEIN_KINASE_DOM"/>
    <property type="match status" value="1"/>
</dbReference>
<dbReference type="EMBL" id="LEKV01003637">
    <property type="protein sequence ID" value="KVH99128.1"/>
    <property type="molecule type" value="Genomic_DNA"/>
</dbReference>
<reference evidence="20 21" key="1">
    <citation type="journal article" date="2016" name="Sci. Rep.">
        <title>The genome sequence of the outbreeding globe artichoke constructed de novo incorporating a phase-aware low-pass sequencing strategy of F1 progeny.</title>
        <authorList>
            <person name="Scaglione D."/>
            <person name="Reyes-Chin-Wo S."/>
            <person name="Acquadro A."/>
            <person name="Froenicke L."/>
            <person name="Portis E."/>
            <person name="Beitel C."/>
            <person name="Tirone M."/>
            <person name="Mauro R."/>
            <person name="Lo Monaco A."/>
            <person name="Mauromicale G."/>
            <person name="Faccioli P."/>
            <person name="Cattivelli L."/>
            <person name="Rieseberg L."/>
            <person name="Michelmore R."/>
            <person name="Lanteri S."/>
        </authorList>
    </citation>
    <scope>NUCLEOTIDE SEQUENCE [LARGE SCALE GENOMIC DNA]</scope>
    <source>
        <strain evidence="20">2C</strain>
    </source>
</reference>
<dbReference type="InterPro" id="IPR021820">
    <property type="entry name" value="S-locus_recpt_kinase_C"/>
</dbReference>
<keyword evidence="5" id="KW-0732">Signal</keyword>